<name>A0A8T3YKF3_9ARCH</name>
<protein>
    <submittedName>
        <fullName evidence="1">Uncharacterized protein</fullName>
    </submittedName>
</protein>
<gene>
    <name evidence="1" type="ORF">HY544_01040</name>
</gene>
<accession>A0A8T3YKF3</accession>
<evidence type="ECO:0000313" key="2">
    <source>
        <dbReference type="Proteomes" id="UP000732298"/>
    </source>
</evidence>
<evidence type="ECO:0000313" key="1">
    <source>
        <dbReference type="EMBL" id="MBI4210077.1"/>
    </source>
</evidence>
<sequence>MRAQGVLFSVMMAFMVVALLSLHGASLDNALSAQDSESAFNAFERAAGKFANIRDGIVVLPANSAGREIIGRVLPFSYGVDKNVVSIAFDLPVDVDSVDAYLEAVNYFRLFVIDANYSNGYDSMPVDINTLVPVSWGGGDRNVAFVVKPQCMEYSVRDDNSISLVAGCAGFDFNSVRRIDINITFGAAHDFNYMSCRFNGVLSCPNEPYDSGNANPYLSLGIIDANCAKCVLPQAVVSAHFNPGAGNYVLFRCVGGACTSPAIDMNFAQEAGFRYGGQAVGISAAIDFGSEVGSFEFKDANVSVRNGVFGAGVSTN</sequence>
<organism evidence="1 2">
    <name type="scientific">Candidatus Iainarchaeum sp</name>
    <dbReference type="NCBI Taxonomy" id="3101447"/>
    <lineage>
        <taxon>Archaea</taxon>
        <taxon>Candidatus Iainarchaeota</taxon>
        <taxon>Candidatus Iainarchaeia</taxon>
        <taxon>Candidatus Iainarchaeales</taxon>
        <taxon>Candidatus Iainarchaeaceae</taxon>
        <taxon>Candidatus Iainarchaeum</taxon>
    </lineage>
</organism>
<proteinExistence type="predicted"/>
<dbReference type="Proteomes" id="UP000732298">
    <property type="component" value="Unassembled WGS sequence"/>
</dbReference>
<comment type="caution">
    <text evidence="1">The sequence shown here is derived from an EMBL/GenBank/DDBJ whole genome shotgun (WGS) entry which is preliminary data.</text>
</comment>
<reference evidence="1" key="1">
    <citation type="submission" date="2020-07" db="EMBL/GenBank/DDBJ databases">
        <title>Huge and variable diversity of episymbiotic CPR bacteria and DPANN archaea in groundwater ecosystems.</title>
        <authorList>
            <person name="He C.Y."/>
            <person name="Keren R."/>
            <person name="Whittaker M."/>
            <person name="Farag I.F."/>
            <person name="Doudna J."/>
            <person name="Cate J.H.D."/>
            <person name="Banfield J.F."/>
        </authorList>
    </citation>
    <scope>NUCLEOTIDE SEQUENCE</scope>
    <source>
        <strain evidence="1">NC_groundwater_1296_Ag_S-0.2um_52_80</strain>
    </source>
</reference>
<dbReference type="EMBL" id="JACQPB010000013">
    <property type="protein sequence ID" value="MBI4210077.1"/>
    <property type="molecule type" value="Genomic_DNA"/>
</dbReference>
<dbReference type="AlphaFoldDB" id="A0A8T3YKF3"/>